<dbReference type="AlphaFoldDB" id="A0A9P1BGT8"/>
<dbReference type="Gene3D" id="3.40.50.300">
    <property type="entry name" value="P-loop containing nucleotide triphosphate hydrolases"/>
    <property type="match status" value="1"/>
</dbReference>
<dbReference type="GO" id="GO:0016020">
    <property type="term" value="C:membrane"/>
    <property type="evidence" value="ECO:0007669"/>
    <property type="project" value="TreeGrafter"/>
</dbReference>
<dbReference type="InterPro" id="IPR001401">
    <property type="entry name" value="Dynamin_GTPase"/>
</dbReference>
<protein>
    <submittedName>
        <fullName evidence="5">Dynamin GTPase domain-containing protein</fullName>
    </submittedName>
</protein>
<proteinExistence type="predicted"/>
<dbReference type="InterPro" id="IPR027417">
    <property type="entry name" value="P-loop_NTPase"/>
</dbReference>
<comment type="caution">
    <text evidence="3">The sequence shown here is derived from an EMBL/GenBank/DDBJ whole genome shotgun (WGS) entry which is preliminary data.</text>
</comment>
<evidence type="ECO:0000313" key="5">
    <source>
        <dbReference type="EMBL" id="CAL4760521.1"/>
    </source>
</evidence>
<dbReference type="EMBL" id="CAMXCT030000058">
    <property type="protein sequence ID" value="CAL4760521.1"/>
    <property type="molecule type" value="Genomic_DNA"/>
</dbReference>
<accession>A0A9P1BGT8</accession>
<dbReference type="InterPro" id="IPR030381">
    <property type="entry name" value="G_DYNAMIN_dom"/>
</dbReference>
<reference evidence="4" key="2">
    <citation type="submission" date="2024-04" db="EMBL/GenBank/DDBJ databases">
        <authorList>
            <person name="Chen Y."/>
            <person name="Shah S."/>
            <person name="Dougan E. K."/>
            <person name="Thang M."/>
            <person name="Chan C."/>
        </authorList>
    </citation>
    <scope>NUCLEOTIDE SEQUENCE [LARGE SCALE GENOMIC DNA]</scope>
</reference>
<dbReference type="GO" id="GO:0008017">
    <property type="term" value="F:microtubule binding"/>
    <property type="evidence" value="ECO:0007669"/>
    <property type="project" value="TreeGrafter"/>
</dbReference>
<dbReference type="PROSITE" id="PS51718">
    <property type="entry name" value="G_DYNAMIN_2"/>
    <property type="match status" value="1"/>
</dbReference>
<dbReference type="GO" id="GO:0005874">
    <property type="term" value="C:microtubule"/>
    <property type="evidence" value="ECO:0007669"/>
    <property type="project" value="TreeGrafter"/>
</dbReference>
<evidence type="ECO:0000313" key="3">
    <source>
        <dbReference type="EMBL" id="CAI3973209.1"/>
    </source>
</evidence>
<dbReference type="OrthoDB" id="5061070at2759"/>
<evidence type="ECO:0000256" key="1">
    <source>
        <dbReference type="SAM" id="Coils"/>
    </source>
</evidence>
<sequence length="727" mass="83828">MAGVGSRSELLNLLGDVKARVQDKIGIVDFPMPQFILIGKQSVGKSRLIEALAGETFNFISGTLGSRRPTILEFRNVVGSKNSRWFVRDRQTGHWNEHEVSKVMQLVGDAHEELGETVSPEPICVRVQSPACVDMQIVDLPGFRDFALDQTKQELCTRIEELVMTFMRDPRNVMLCVEQCGDAATMSTLGKCRQIDPKFQRTILVRTKLDKYYTDLTKENVNQWVDGFGDLPENLVRFALTLPWWQDGELCPAETFVKMRDDFNQKDQAEMRDRQLKNEYMQTIGFQSFGAYMEKKIEHMFADAINPVLDKLRELKTKYTSKEQSLQTEFEETDPHRILSTTRECGISFASALRSVMEGIPNLKTGRMTLEKELKEFHEYHKKLSSDHFQMLPSEDFMGLDDYIDYLQNDIQIGASDAEVNGGAQFRRVMAEVEIFLRFSEIAVETKKRDVIQARGVSMSSLTWRDVVVKLLSNEAHLPLQRRVQYVGERIKWFFQIQKDSVIDFMSSLEGNPSEKMYSSLLPKNVKLIKQNEMIKHLVFSTYDQACQRQLNQFIELFDNMLTSTFANPWVFLKGATYNGYAEDGDAALPSLDETKDRIPKEIQSRSSIESKLSEWLLGIPTDSHQIDEAVDKVQMLVLKTYSFIRSQVCDQVELFAESFFKLPMLRRLEEDMNRIALSEQDKANYKARRERLEGDVIKVRENLKEVADCTERLQAFKLKCQAQRSR</sequence>
<dbReference type="SUPFAM" id="SSF52540">
    <property type="entry name" value="P-loop containing nucleoside triphosphate hydrolases"/>
    <property type="match status" value="1"/>
</dbReference>
<dbReference type="PRINTS" id="PR00195">
    <property type="entry name" value="DYNAMIN"/>
</dbReference>
<dbReference type="PANTHER" id="PTHR11566">
    <property type="entry name" value="DYNAMIN"/>
    <property type="match status" value="1"/>
</dbReference>
<gene>
    <name evidence="3" type="ORF">C1SCF055_LOCUS1731</name>
</gene>
<keyword evidence="1" id="KW-0175">Coiled coil</keyword>
<dbReference type="SMART" id="SM00053">
    <property type="entry name" value="DYNc"/>
    <property type="match status" value="1"/>
</dbReference>
<dbReference type="Proteomes" id="UP001152797">
    <property type="component" value="Unassembled WGS sequence"/>
</dbReference>
<feature type="domain" description="Dynamin-type G" evidence="2">
    <location>
        <begin position="29"/>
        <end position="307"/>
    </location>
</feature>
<dbReference type="PANTHER" id="PTHR11566:SF169">
    <property type="entry name" value="DYNAMIN-LIKE PROTEIN C"/>
    <property type="match status" value="1"/>
</dbReference>
<dbReference type="EMBL" id="CAMXCT010000058">
    <property type="protein sequence ID" value="CAI3973209.1"/>
    <property type="molecule type" value="Genomic_DNA"/>
</dbReference>
<dbReference type="GO" id="GO:0003924">
    <property type="term" value="F:GTPase activity"/>
    <property type="evidence" value="ECO:0007669"/>
    <property type="project" value="InterPro"/>
</dbReference>
<dbReference type="InterPro" id="IPR022812">
    <property type="entry name" value="Dynamin"/>
</dbReference>
<name>A0A9P1BGT8_9DINO</name>
<dbReference type="InterPro" id="IPR045063">
    <property type="entry name" value="Dynamin_N"/>
</dbReference>
<dbReference type="GO" id="GO:0005525">
    <property type="term" value="F:GTP binding"/>
    <property type="evidence" value="ECO:0007669"/>
    <property type="project" value="InterPro"/>
</dbReference>
<dbReference type="Pfam" id="PF00350">
    <property type="entry name" value="Dynamin_N"/>
    <property type="match status" value="1"/>
</dbReference>
<evidence type="ECO:0000313" key="4">
    <source>
        <dbReference type="EMBL" id="CAL1126584.1"/>
    </source>
</evidence>
<dbReference type="EMBL" id="CAMXCT020000058">
    <property type="protein sequence ID" value="CAL1126584.1"/>
    <property type="molecule type" value="Genomic_DNA"/>
</dbReference>
<evidence type="ECO:0000259" key="2">
    <source>
        <dbReference type="PROSITE" id="PS51718"/>
    </source>
</evidence>
<organism evidence="3">
    <name type="scientific">Cladocopium goreaui</name>
    <dbReference type="NCBI Taxonomy" id="2562237"/>
    <lineage>
        <taxon>Eukaryota</taxon>
        <taxon>Sar</taxon>
        <taxon>Alveolata</taxon>
        <taxon>Dinophyceae</taxon>
        <taxon>Suessiales</taxon>
        <taxon>Symbiodiniaceae</taxon>
        <taxon>Cladocopium</taxon>
    </lineage>
</organism>
<keyword evidence="6" id="KW-1185">Reference proteome</keyword>
<dbReference type="GO" id="GO:0005737">
    <property type="term" value="C:cytoplasm"/>
    <property type="evidence" value="ECO:0007669"/>
    <property type="project" value="TreeGrafter"/>
</dbReference>
<reference evidence="3" key="1">
    <citation type="submission" date="2022-10" db="EMBL/GenBank/DDBJ databases">
        <authorList>
            <person name="Chen Y."/>
            <person name="Dougan E. K."/>
            <person name="Chan C."/>
            <person name="Rhodes N."/>
            <person name="Thang M."/>
        </authorList>
    </citation>
    <scope>NUCLEOTIDE SEQUENCE</scope>
</reference>
<feature type="coiled-coil region" evidence="1">
    <location>
        <begin position="669"/>
        <end position="703"/>
    </location>
</feature>
<evidence type="ECO:0000313" key="6">
    <source>
        <dbReference type="Proteomes" id="UP001152797"/>
    </source>
</evidence>